<evidence type="ECO:0000313" key="13">
    <source>
        <dbReference type="Proteomes" id="UP000233414"/>
    </source>
</evidence>
<dbReference type="AlphaFoldDB" id="A0A2N1UP04"/>
<dbReference type="InterPro" id="IPR036986">
    <property type="entry name" value="S4_RNA-bd_sf"/>
</dbReference>
<dbReference type="Pfam" id="PF00579">
    <property type="entry name" value="tRNA-synt_1b"/>
    <property type="match status" value="1"/>
</dbReference>
<gene>
    <name evidence="9" type="primary">tyrS</name>
    <name evidence="12" type="ORF">CVV26_01090</name>
</gene>
<dbReference type="PROSITE" id="PS50889">
    <property type="entry name" value="S4"/>
    <property type="match status" value="1"/>
</dbReference>
<dbReference type="Gene3D" id="3.40.50.620">
    <property type="entry name" value="HUPs"/>
    <property type="match status" value="1"/>
</dbReference>
<dbReference type="GO" id="GO:0005829">
    <property type="term" value="C:cytosol"/>
    <property type="evidence" value="ECO:0007669"/>
    <property type="project" value="TreeGrafter"/>
</dbReference>
<dbReference type="PANTHER" id="PTHR11766">
    <property type="entry name" value="TYROSYL-TRNA SYNTHETASE"/>
    <property type="match status" value="1"/>
</dbReference>
<evidence type="ECO:0000256" key="10">
    <source>
        <dbReference type="PROSITE-ProRule" id="PRU00182"/>
    </source>
</evidence>
<dbReference type="EMBL" id="PGYQ01000002">
    <property type="protein sequence ID" value="PKL72589.1"/>
    <property type="molecule type" value="Genomic_DNA"/>
</dbReference>
<keyword evidence="7 9" id="KW-0030">Aminoacyl-tRNA synthetase</keyword>
<reference evidence="12 13" key="1">
    <citation type="journal article" date="2017" name="ISME J.">
        <title>Potential for microbial H2 and metal transformations associated with novel bacteria and archaea in deep terrestrial subsurface sediments.</title>
        <authorList>
            <person name="Hernsdorf A.W."/>
            <person name="Amano Y."/>
            <person name="Miyakawa K."/>
            <person name="Ise K."/>
            <person name="Suzuki Y."/>
            <person name="Anantharaman K."/>
            <person name="Probst A."/>
            <person name="Burstein D."/>
            <person name="Thomas B.C."/>
            <person name="Banfield J.F."/>
        </authorList>
    </citation>
    <scope>NUCLEOTIDE SEQUENCE [LARGE SCALE GENOMIC DNA]</scope>
    <source>
        <strain evidence="12">HGW-Kuenenbacteria-1</strain>
    </source>
</reference>
<dbReference type="InterPro" id="IPR024088">
    <property type="entry name" value="Tyr-tRNA-ligase_bac-type"/>
</dbReference>
<proteinExistence type="inferred from homology"/>
<comment type="subcellular location">
    <subcellularLocation>
        <location evidence="9">Cytoplasm</location>
    </subcellularLocation>
</comment>
<dbReference type="Gene3D" id="1.10.240.10">
    <property type="entry name" value="Tyrosyl-Transfer RNA Synthetase"/>
    <property type="match status" value="1"/>
</dbReference>
<sequence>MSKIIIDEKKIDEVLTKGVEEVLIKDSLKKKLMSGKKLRIKFGIDPTGSVLHLGHAVILRKLREFQNLGHQVIFLIGDFTARIGDPTGRSITRKALANKEIVVNMKSYVKQAGLLLDMSKVEVKYNSKWLSKLSLDDLVALMSKVTYAQVAQRADFKERIKNDIDLSLQEFMYPVLQSYDSVILKADVEIGGTDQKFNLLMGRQLQKRYNQELQDIITCPLLEGLSGGDKMSKSLNNYIALMEKSEEMYGKIMSLTDNLIIKYFTLCTDISLNKIAEIKQEIDIDKINPRDLKMRLAFEITKIYHNENEAKKAEKHFIKVIQQKEIPDEITNYELRPSADGTNWKIIDLLVKVKMAGSKNEAKRLIKQNGIKVDNTVIKDINKIIEITENGVLLQKGKRQFVKIIKKL</sequence>
<evidence type="ECO:0000256" key="8">
    <source>
        <dbReference type="ARBA" id="ARBA00048248"/>
    </source>
</evidence>
<feature type="domain" description="Tyrosine--tRNA ligase SYY-like C-terminal" evidence="11">
    <location>
        <begin position="340"/>
        <end position="402"/>
    </location>
</feature>
<comment type="catalytic activity">
    <reaction evidence="8 9">
        <text>tRNA(Tyr) + L-tyrosine + ATP = L-tyrosyl-tRNA(Tyr) + AMP + diphosphate + H(+)</text>
        <dbReference type="Rhea" id="RHEA:10220"/>
        <dbReference type="Rhea" id="RHEA-COMP:9706"/>
        <dbReference type="Rhea" id="RHEA-COMP:9707"/>
        <dbReference type="ChEBI" id="CHEBI:15378"/>
        <dbReference type="ChEBI" id="CHEBI:30616"/>
        <dbReference type="ChEBI" id="CHEBI:33019"/>
        <dbReference type="ChEBI" id="CHEBI:58315"/>
        <dbReference type="ChEBI" id="CHEBI:78442"/>
        <dbReference type="ChEBI" id="CHEBI:78536"/>
        <dbReference type="ChEBI" id="CHEBI:456215"/>
        <dbReference type="EC" id="6.1.1.1"/>
    </reaction>
</comment>
<feature type="short sequence motif" description="'KMSKS' region" evidence="9">
    <location>
        <begin position="230"/>
        <end position="234"/>
    </location>
</feature>
<protein>
    <recommendedName>
        <fullName evidence="9">Tyrosine--tRNA ligase</fullName>
        <ecNumber evidence="9">6.1.1.1</ecNumber>
    </recommendedName>
    <alternativeName>
        <fullName evidence="9">Tyrosyl-tRNA synthetase</fullName>
        <shortName evidence="9">TyrRS</shortName>
    </alternativeName>
</protein>
<dbReference type="GO" id="GO:0004831">
    <property type="term" value="F:tyrosine-tRNA ligase activity"/>
    <property type="evidence" value="ECO:0007669"/>
    <property type="project" value="UniProtKB-UniRule"/>
</dbReference>
<dbReference type="InterPro" id="IPR002307">
    <property type="entry name" value="Tyr-tRNA-ligase"/>
</dbReference>
<dbReference type="CDD" id="cd00165">
    <property type="entry name" value="S4"/>
    <property type="match status" value="1"/>
</dbReference>
<dbReference type="GO" id="GO:0006437">
    <property type="term" value="P:tyrosyl-tRNA aminoacylation"/>
    <property type="evidence" value="ECO:0007669"/>
    <property type="project" value="UniProtKB-UniRule"/>
</dbReference>
<comment type="subunit">
    <text evidence="9">Homodimer.</text>
</comment>
<dbReference type="GO" id="GO:0003723">
    <property type="term" value="F:RNA binding"/>
    <property type="evidence" value="ECO:0007669"/>
    <property type="project" value="UniProtKB-KW"/>
</dbReference>
<name>A0A2N1UP04_9BACT</name>
<comment type="function">
    <text evidence="9">Catalyzes the attachment of tyrosine to tRNA(Tyr) in a two-step reaction: tyrosine is first activated by ATP to form Tyr-AMP and then transferred to the acceptor end of tRNA(Tyr).</text>
</comment>
<keyword evidence="1 9" id="KW-0963">Cytoplasm</keyword>
<keyword evidence="5 10" id="KW-0694">RNA-binding</keyword>
<evidence type="ECO:0000256" key="1">
    <source>
        <dbReference type="ARBA" id="ARBA00022490"/>
    </source>
</evidence>
<comment type="similarity">
    <text evidence="9">Belongs to the class-I aminoacyl-tRNA synthetase family. TyrS type 2 subfamily.</text>
</comment>
<dbReference type="PANTHER" id="PTHR11766:SF1">
    <property type="entry name" value="TYROSINE--TRNA LIGASE"/>
    <property type="match status" value="1"/>
</dbReference>
<dbReference type="SUPFAM" id="SSF52374">
    <property type="entry name" value="Nucleotidylyl transferase"/>
    <property type="match status" value="1"/>
</dbReference>
<keyword evidence="4 9" id="KW-0067">ATP-binding</keyword>
<comment type="caution">
    <text evidence="12">The sequence shown here is derived from an EMBL/GenBank/DDBJ whole genome shotgun (WGS) entry which is preliminary data.</text>
</comment>
<dbReference type="Pfam" id="PF22421">
    <property type="entry name" value="SYY_C-terminal"/>
    <property type="match status" value="1"/>
</dbReference>
<feature type="binding site" evidence="9">
    <location>
        <position position="233"/>
    </location>
    <ligand>
        <name>ATP</name>
        <dbReference type="ChEBI" id="CHEBI:30616"/>
    </ligand>
</feature>
<dbReference type="InterPro" id="IPR054608">
    <property type="entry name" value="SYY-like_C"/>
</dbReference>
<dbReference type="InterPro" id="IPR024108">
    <property type="entry name" value="Tyr-tRNA-ligase_bac_2"/>
</dbReference>
<dbReference type="EC" id="6.1.1.1" evidence="9"/>
<dbReference type="InterPro" id="IPR002305">
    <property type="entry name" value="aa-tRNA-synth_Ic"/>
</dbReference>
<evidence type="ECO:0000256" key="7">
    <source>
        <dbReference type="ARBA" id="ARBA00023146"/>
    </source>
</evidence>
<dbReference type="InterPro" id="IPR014729">
    <property type="entry name" value="Rossmann-like_a/b/a_fold"/>
</dbReference>
<dbReference type="CDD" id="cd00805">
    <property type="entry name" value="TyrRS_core"/>
    <property type="match status" value="1"/>
</dbReference>
<keyword evidence="6 9" id="KW-0648">Protein biosynthesis</keyword>
<dbReference type="PRINTS" id="PR01040">
    <property type="entry name" value="TRNASYNTHTYR"/>
</dbReference>
<dbReference type="NCBIfam" id="TIGR00234">
    <property type="entry name" value="tyrS"/>
    <property type="match status" value="1"/>
</dbReference>
<accession>A0A2N1UP04</accession>
<keyword evidence="2 9" id="KW-0436">Ligase</keyword>
<organism evidence="12 13">
    <name type="scientific">Candidatus Kuenenbacteria bacterium HGW-Kuenenbacteria-1</name>
    <dbReference type="NCBI Taxonomy" id="2013812"/>
    <lineage>
        <taxon>Bacteria</taxon>
        <taxon>Candidatus Kueneniibacteriota</taxon>
    </lineage>
</organism>
<dbReference type="GO" id="GO:0005524">
    <property type="term" value="F:ATP binding"/>
    <property type="evidence" value="ECO:0007669"/>
    <property type="project" value="UniProtKB-UniRule"/>
</dbReference>
<evidence type="ECO:0000256" key="4">
    <source>
        <dbReference type="ARBA" id="ARBA00022840"/>
    </source>
</evidence>
<dbReference type="Proteomes" id="UP000233414">
    <property type="component" value="Unassembled WGS sequence"/>
</dbReference>
<evidence type="ECO:0000256" key="6">
    <source>
        <dbReference type="ARBA" id="ARBA00022917"/>
    </source>
</evidence>
<evidence type="ECO:0000256" key="3">
    <source>
        <dbReference type="ARBA" id="ARBA00022741"/>
    </source>
</evidence>
<evidence type="ECO:0000256" key="5">
    <source>
        <dbReference type="ARBA" id="ARBA00022884"/>
    </source>
</evidence>
<evidence type="ECO:0000256" key="9">
    <source>
        <dbReference type="HAMAP-Rule" id="MF_02007"/>
    </source>
</evidence>
<evidence type="ECO:0000313" key="12">
    <source>
        <dbReference type="EMBL" id="PKL72589.1"/>
    </source>
</evidence>
<dbReference type="HAMAP" id="MF_02007">
    <property type="entry name" value="Tyr_tRNA_synth_type2"/>
    <property type="match status" value="1"/>
</dbReference>
<evidence type="ECO:0000259" key="11">
    <source>
        <dbReference type="Pfam" id="PF22421"/>
    </source>
</evidence>
<keyword evidence="3 9" id="KW-0547">Nucleotide-binding</keyword>
<comment type="caution">
    <text evidence="9">Lacks conserved residue(s) required for the propagation of feature annotation.</text>
</comment>
<dbReference type="Gene3D" id="3.10.290.10">
    <property type="entry name" value="RNA-binding S4 domain"/>
    <property type="match status" value="1"/>
</dbReference>
<evidence type="ECO:0000256" key="2">
    <source>
        <dbReference type="ARBA" id="ARBA00022598"/>
    </source>
</evidence>
<dbReference type="SUPFAM" id="SSF55174">
    <property type="entry name" value="Alpha-L RNA-binding motif"/>
    <property type="match status" value="1"/>
</dbReference>